<dbReference type="Proteomes" id="UP000192997">
    <property type="component" value="Unassembled WGS sequence"/>
</dbReference>
<organism evidence="4 5">
    <name type="scientific">Cylindrospermopsis raciborskii CENA303</name>
    <dbReference type="NCBI Taxonomy" id="1170769"/>
    <lineage>
        <taxon>Bacteria</taxon>
        <taxon>Bacillati</taxon>
        <taxon>Cyanobacteriota</taxon>
        <taxon>Cyanophyceae</taxon>
        <taxon>Nostocales</taxon>
        <taxon>Aphanizomenonaceae</taxon>
        <taxon>Cylindrospermopsis</taxon>
    </lineage>
</organism>
<dbReference type="InterPro" id="IPR029063">
    <property type="entry name" value="SAM-dependent_MTases_sf"/>
</dbReference>
<gene>
    <name evidence="4" type="ORF">B7O87_03450</name>
</gene>
<evidence type="ECO:0000313" key="4">
    <source>
        <dbReference type="EMBL" id="OSO94236.1"/>
    </source>
</evidence>
<sequence length="326" mass="37027">MLLAPLTVLEQQYQHLHDDGKDVIQGLLGNPKTLPPKYFYDDRGSLLFEEICDLPEYYPTRTEASILQQYAGEIAELTNCCELIELGSGSSTKTQLLLDAYQRISHTCRYLPVDVSGGILKTSVLQLKDKYPQIDIHGLLGTYEQALFHLESNYLQSRLLFFLGSSLGNFSQQECDRFLTRVSTTLKTGDFFLLGVDLHKDKGILEPAYNDAQGVTAAFNLNILTHLNWRFNGNFDPTLFKHKAIYNLTEKQIEMRLHSQESHWVKLASLDLQVFFEAGDSILTEISRKFDLLQMSQELESKGLKTVKTWSDDNGWFGLILCQAGL</sequence>
<dbReference type="PANTHER" id="PTHR43397:SF1">
    <property type="entry name" value="ERGOTHIONEINE BIOSYNTHESIS PROTEIN 1"/>
    <property type="match status" value="1"/>
</dbReference>
<evidence type="ECO:0000256" key="1">
    <source>
        <dbReference type="ARBA" id="ARBA00022603"/>
    </source>
</evidence>
<proteinExistence type="predicted"/>
<dbReference type="GO" id="GO:0032259">
    <property type="term" value="P:methylation"/>
    <property type="evidence" value="ECO:0007669"/>
    <property type="project" value="UniProtKB-KW"/>
</dbReference>
<comment type="caution">
    <text evidence="4">The sequence shown here is derived from an EMBL/GenBank/DDBJ whole genome shotgun (WGS) entry which is preliminary data.</text>
</comment>
<evidence type="ECO:0000313" key="5">
    <source>
        <dbReference type="Proteomes" id="UP000192997"/>
    </source>
</evidence>
<dbReference type="EMBL" id="NBYN01000014">
    <property type="protein sequence ID" value="OSO94236.1"/>
    <property type="molecule type" value="Genomic_DNA"/>
</dbReference>
<evidence type="ECO:0000256" key="2">
    <source>
        <dbReference type="ARBA" id="ARBA00022679"/>
    </source>
</evidence>
<name>A0A1X4GAT5_9CYAN</name>
<protein>
    <submittedName>
        <fullName evidence="4">L-histidine N(Alpha)-methyltransferase</fullName>
    </submittedName>
</protein>
<dbReference type="RefSeq" id="WP_009344382.1">
    <property type="nucleotide sequence ID" value="NZ_NBYN01000014.1"/>
</dbReference>
<dbReference type="Pfam" id="PF10017">
    <property type="entry name" value="Methyltransf_33"/>
    <property type="match status" value="1"/>
</dbReference>
<accession>A0A1X4GAT5</accession>
<dbReference type="InterPro" id="IPR051128">
    <property type="entry name" value="EgtD_Methyltrsf_superfamily"/>
</dbReference>
<evidence type="ECO:0000259" key="3">
    <source>
        <dbReference type="Pfam" id="PF10017"/>
    </source>
</evidence>
<dbReference type="InterPro" id="IPR019257">
    <property type="entry name" value="MeTrfase_dom"/>
</dbReference>
<dbReference type="Gene3D" id="3.40.50.150">
    <property type="entry name" value="Vaccinia Virus protein VP39"/>
    <property type="match status" value="1"/>
</dbReference>
<dbReference type="PIRSF" id="PIRSF018005">
    <property type="entry name" value="UCP018005"/>
    <property type="match status" value="1"/>
</dbReference>
<reference evidence="5" key="1">
    <citation type="submission" date="2017-04" db="EMBL/GenBank/DDBJ databases">
        <authorList>
            <person name="Abreu V.A."/>
            <person name="Popin R.V."/>
            <person name="Rigonato J."/>
            <person name="Andreote A.P."/>
            <person name="Schaker P.C."/>
            <person name="Hoff-Risseti C."/>
            <person name="Alvarenga D.O."/>
            <person name="Varani A.M."/>
            <person name="Fiore M.F."/>
        </authorList>
    </citation>
    <scope>NUCLEOTIDE SEQUENCE [LARGE SCALE GENOMIC DNA]</scope>
    <source>
        <strain evidence="5">CENA303</strain>
    </source>
</reference>
<feature type="domain" description="Histidine-specific methyltransferase SAM-dependent" evidence="3">
    <location>
        <begin position="21"/>
        <end position="323"/>
    </location>
</feature>
<dbReference type="InterPro" id="IPR017804">
    <property type="entry name" value="MeTrfase_EgtD-like"/>
</dbReference>
<dbReference type="InterPro" id="IPR035094">
    <property type="entry name" value="EgtD"/>
</dbReference>
<dbReference type="NCBIfam" id="TIGR03438">
    <property type="entry name" value="egtD_ergothio"/>
    <property type="match status" value="1"/>
</dbReference>
<keyword evidence="1 4" id="KW-0489">Methyltransferase</keyword>
<dbReference type="PANTHER" id="PTHR43397">
    <property type="entry name" value="ERGOTHIONEINE BIOSYNTHESIS PROTEIN 1"/>
    <property type="match status" value="1"/>
</dbReference>
<dbReference type="AlphaFoldDB" id="A0A1X4GAT5"/>
<dbReference type="GO" id="GO:0008168">
    <property type="term" value="F:methyltransferase activity"/>
    <property type="evidence" value="ECO:0007669"/>
    <property type="project" value="UniProtKB-KW"/>
</dbReference>
<keyword evidence="2 4" id="KW-0808">Transferase</keyword>